<evidence type="ECO:0000313" key="1">
    <source>
        <dbReference type="EMBL" id="CAA6808534.1"/>
    </source>
</evidence>
<name>A0A6S6SUP2_9BACT</name>
<evidence type="ECO:0008006" key="2">
    <source>
        <dbReference type="Google" id="ProtNLM"/>
    </source>
</evidence>
<accession>A0A6S6SUP2</accession>
<sequence>MNKILLLFLLNIVLYSSTIRESISIFLGQKDQQINTRFINMIFKDESRFYKGQDKVDVKKVYQALEQNGLIKDLEPRTYNILFTSTSSKTNIVFIKVLSQIFNSMGFNKRVPVKSSFVDNKIEYQVKLKLKYLNYENFYKEFYKRGINITNFYKSGNKIICELDTSNIEISAKKISSNDRLNSSLFPYLVEVENLNKIIIKNSIPWEPNVIIYDSEFNTLKNTSQSRRKNMILTLPSNSKYLYISTKYDKTNFIDGLTIEVIQ</sequence>
<gene>
    <name evidence="1" type="ORF">HELGO_WM16325</name>
</gene>
<dbReference type="AlphaFoldDB" id="A0A6S6SUP2"/>
<proteinExistence type="predicted"/>
<dbReference type="EMBL" id="CACVAW010000032">
    <property type="protein sequence ID" value="CAA6808534.1"/>
    <property type="molecule type" value="Genomic_DNA"/>
</dbReference>
<reference evidence="1" key="1">
    <citation type="submission" date="2020-01" db="EMBL/GenBank/DDBJ databases">
        <authorList>
            <person name="Meier V. D."/>
            <person name="Meier V D."/>
        </authorList>
    </citation>
    <scope>NUCLEOTIDE SEQUENCE</scope>
    <source>
        <strain evidence="1">HLG_WM_MAG_12</strain>
    </source>
</reference>
<organism evidence="1">
    <name type="scientific">uncultured Campylobacterales bacterium</name>
    <dbReference type="NCBI Taxonomy" id="352960"/>
    <lineage>
        <taxon>Bacteria</taxon>
        <taxon>Pseudomonadati</taxon>
        <taxon>Campylobacterota</taxon>
        <taxon>Epsilonproteobacteria</taxon>
        <taxon>Campylobacterales</taxon>
        <taxon>environmental samples</taxon>
    </lineage>
</organism>
<protein>
    <recommendedName>
        <fullName evidence="2">Periplasmic protein</fullName>
    </recommendedName>
</protein>